<sequence>MAISMRRTFVVLIYLGLLAAHPEYVFGLRSIDIELRWSREDHPIMQKDQRMLKEVVTNGLKAEKRTAPVNKKTDPFQSSKRQVGRGSDPIHNRS</sequence>
<organism evidence="3 4">
    <name type="scientific">Coffea arabica</name>
    <name type="common">Arabian coffee</name>
    <dbReference type="NCBI Taxonomy" id="13443"/>
    <lineage>
        <taxon>Eukaryota</taxon>
        <taxon>Viridiplantae</taxon>
        <taxon>Streptophyta</taxon>
        <taxon>Embryophyta</taxon>
        <taxon>Tracheophyta</taxon>
        <taxon>Spermatophyta</taxon>
        <taxon>Magnoliopsida</taxon>
        <taxon>eudicotyledons</taxon>
        <taxon>Gunneridae</taxon>
        <taxon>Pentapetalae</taxon>
        <taxon>asterids</taxon>
        <taxon>lamiids</taxon>
        <taxon>Gentianales</taxon>
        <taxon>Rubiaceae</taxon>
        <taxon>Ixoroideae</taxon>
        <taxon>Gardenieae complex</taxon>
        <taxon>Bertiereae - Coffeeae clade</taxon>
        <taxon>Coffeeae</taxon>
        <taxon>Coffea</taxon>
    </lineage>
</organism>
<evidence type="ECO:0000313" key="4">
    <source>
        <dbReference type="RefSeq" id="XP_027095376.1"/>
    </source>
</evidence>
<keyword evidence="2" id="KW-0732">Signal</keyword>
<dbReference type="PANTHER" id="PTHR36726:SF4">
    <property type="entry name" value="CLAVATA3_ESR (CLE)-RELATED PROTEIN 45"/>
    <property type="match status" value="1"/>
</dbReference>
<reference evidence="4" key="2">
    <citation type="submission" date="2025-08" db="UniProtKB">
        <authorList>
            <consortium name="RefSeq"/>
        </authorList>
    </citation>
    <scope>IDENTIFICATION</scope>
    <source>
        <tissue evidence="4">Leaves</tissue>
    </source>
</reference>
<protein>
    <submittedName>
        <fullName evidence="4">CLAVATA3/ESR (CLE)-related protein 45</fullName>
    </submittedName>
</protein>
<dbReference type="Proteomes" id="UP001652660">
    <property type="component" value="Chromosome 11c"/>
</dbReference>
<feature type="region of interest" description="Disordered" evidence="1">
    <location>
        <begin position="62"/>
        <end position="94"/>
    </location>
</feature>
<evidence type="ECO:0000313" key="3">
    <source>
        <dbReference type="Proteomes" id="UP001652660"/>
    </source>
</evidence>
<feature type="compositionally biased region" description="Basic and acidic residues" evidence="1">
    <location>
        <begin position="62"/>
        <end position="74"/>
    </location>
</feature>
<dbReference type="InterPro" id="IPR038821">
    <property type="entry name" value="CLE45-like"/>
</dbReference>
<evidence type="ECO:0000256" key="2">
    <source>
        <dbReference type="SAM" id="SignalP"/>
    </source>
</evidence>
<dbReference type="OrthoDB" id="683168at2759"/>
<dbReference type="AlphaFoldDB" id="A0A6P6UY76"/>
<keyword evidence="3" id="KW-1185">Reference proteome</keyword>
<dbReference type="GeneID" id="113715394"/>
<dbReference type="PANTHER" id="PTHR36726">
    <property type="entry name" value="CLAVATA3/ESR (CLE)-RELATED PROTEIN 45"/>
    <property type="match status" value="1"/>
</dbReference>
<name>A0A6P6UY76_COFAR</name>
<feature type="signal peptide" evidence="2">
    <location>
        <begin position="1"/>
        <end position="27"/>
    </location>
</feature>
<proteinExistence type="predicted"/>
<dbReference type="RefSeq" id="XP_027095376.1">
    <property type="nucleotide sequence ID" value="XM_027239575.2"/>
</dbReference>
<gene>
    <name evidence="4" type="primary">LOC113715394</name>
</gene>
<evidence type="ECO:0000256" key="1">
    <source>
        <dbReference type="SAM" id="MobiDB-lite"/>
    </source>
</evidence>
<reference evidence="3" key="1">
    <citation type="journal article" date="2025" name="Foods">
        <title>Unveiling the Microbial Signatures of Arabica Coffee Cherries: Insights into Ripeness Specific Diversity, Functional Traits, and Implications for Quality and Safety.</title>
        <authorList>
            <consortium name="RefSeq"/>
            <person name="Tenea G.N."/>
            <person name="Cifuentes V."/>
            <person name="Reyes P."/>
            <person name="Cevallos-Vallejos M."/>
        </authorList>
    </citation>
    <scope>NUCLEOTIDE SEQUENCE [LARGE SCALE GENOMIC DNA]</scope>
</reference>
<accession>A0A6P6UY76</accession>
<feature type="chain" id="PRO_5028342681" evidence="2">
    <location>
        <begin position="28"/>
        <end position="94"/>
    </location>
</feature>